<evidence type="ECO:0000313" key="2">
    <source>
        <dbReference type="EMBL" id="MBC8580293.1"/>
    </source>
</evidence>
<organism evidence="2 3">
    <name type="scientific">Zhenhengia yiwuensis</name>
    <dbReference type="NCBI Taxonomy" id="2763666"/>
    <lineage>
        <taxon>Bacteria</taxon>
        <taxon>Bacillati</taxon>
        <taxon>Bacillota</taxon>
        <taxon>Clostridia</taxon>
        <taxon>Lachnospirales</taxon>
        <taxon>Lachnospiraceae</taxon>
        <taxon>Zhenhengia</taxon>
    </lineage>
</organism>
<keyword evidence="1" id="KW-0472">Membrane</keyword>
<keyword evidence="1" id="KW-0812">Transmembrane</keyword>
<keyword evidence="1" id="KW-1133">Transmembrane helix</keyword>
<comment type="caution">
    <text evidence="2">The sequence shown here is derived from an EMBL/GenBank/DDBJ whole genome shotgun (WGS) entry which is preliminary data.</text>
</comment>
<dbReference type="Proteomes" id="UP000655830">
    <property type="component" value="Unassembled WGS sequence"/>
</dbReference>
<proteinExistence type="predicted"/>
<reference evidence="2" key="1">
    <citation type="submission" date="2020-08" db="EMBL/GenBank/DDBJ databases">
        <title>Genome public.</title>
        <authorList>
            <person name="Liu C."/>
            <person name="Sun Q."/>
        </authorList>
    </citation>
    <scope>NUCLEOTIDE SEQUENCE</scope>
    <source>
        <strain evidence="2">NSJ-12</strain>
    </source>
</reference>
<dbReference type="EMBL" id="JACRSY010000019">
    <property type="protein sequence ID" value="MBC8580293.1"/>
    <property type="molecule type" value="Genomic_DNA"/>
</dbReference>
<feature type="transmembrane region" description="Helical" evidence="1">
    <location>
        <begin position="34"/>
        <end position="54"/>
    </location>
</feature>
<evidence type="ECO:0000313" key="3">
    <source>
        <dbReference type="Proteomes" id="UP000655830"/>
    </source>
</evidence>
<gene>
    <name evidence="2" type="ORF">H8718_12225</name>
</gene>
<protein>
    <submittedName>
        <fullName evidence="2">Uncharacterized protein</fullName>
    </submittedName>
</protein>
<keyword evidence="3" id="KW-1185">Reference proteome</keyword>
<sequence length="58" mass="6690">MSTSKRHYRVAERNKELEQEECVLTQSSFQQLTFLGLCVYILSLIISISLGYLIGKNH</sequence>
<dbReference type="AlphaFoldDB" id="A0A926ELL1"/>
<evidence type="ECO:0000256" key="1">
    <source>
        <dbReference type="SAM" id="Phobius"/>
    </source>
</evidence>
<accession>A0A926ELL1</accession>
<name>A0A926ELL1_9FIRM</name>
<dbReference type="RefSeq" id="WP_249333142.1">
    <property type="nucleotide sequence ID" value="NZ_JACRSY010000019.1"/>
</dbReference>